<dbReference type="SUPFAM" id="SSF90229">
    <property type="entry name" value="CCCH zinc finger"/>
    <property type="match status" value="1"/>
</dbReference>
<evidence type="ECO:0000256" key="5">
    <source>
        <dbReference type="PROSITE-ProRule" id="PRU00723"/>
    </source>
</evidence>
<keyword evidence="6" id="KW-0508">mRNA splicing</keyword>
<dbReference type="AlphaFoldDB" id="A0AA39U675"/>
<dbReference type="Pfam" id="PF00642">
    <property type="entry name" value="zf-CCCH"/>
    <property type="match status" value="1"/>
</dbReference>
<evidence type="ECO:0000313" key="10">
    <source>
        <dbReference type="EMBL" id="KAK0612650.1"/>
    </source>
</evidence>
<evidence type="ECO:0000256" key="6">
    <source>
        <dbReference type="RuleBase" id="RU367110"/>
    </source>
</evidence>
<dbReference type="CDD" id="cd16539">
    <property type="entry name" value="RING-HC_RNF113A_B"/>
    <property type="match status" value="1"/>
</dbReference>
<dbReference type="InterPro" id="IPR018957">
    <property type="entry name" value="Znf_C3HC4_RING-type"/>
</dbReference>
<keyword evidence="6" id="KW-0238">DNA-binding</keyword>
<dbReference type="Pfam" id="PF00097">
    <property type="entry name" value="zf-C3HC4"/>
    <property type="match status" value="1"/>
</dbReference>
<feature type="domain" description="C3H1-type" evidence="9">
    <location>
        <begin position="203"/>
        <end position="231"/>
    </location>
</feature>
<dbReference type="GO" id="GO:0034247">
    <property type="term" value="P:snoRNA splicing"/>
    <property type="evidence" value="ECO:0007669"/>
    <property type="project" value="TreeGrafter"/>
</dbReference>
<gene>
    <name evidence="10" type="ORF">B0T17DRAFT_544216</name>
</gene>
<evidence type="ECO:0000259" key="9">
    <source>
        <dbReference type="PROSITE" id="PS50103"/>
    </source>
</evidence>
<protein>
    <recommendedName>
        <fullName evidence="6">Pre-mRNA-splicing factor CWC24</fullName>
    </recommendedName>
</protein>
<keyword evidence="3 5" id="KW-0863">Zinc-finger</keyword>
<feature type="region of interest" description="Disordered" evidence="7">
    <location>
        <begin position="1"/>
        <end position="90"/>
    </location>
</feature>
<keyword evidence="6" id="KW-0507">mRNA processing</keyword>
<feature type="region of interest" description="Disordered" evidence="7">
    <location>
        <begin position="244"/>
        <end position="267"/>
    </location>
</feature>
<organism evidence="10 11">
    <name type="scientific">Bombardia bombarda</name>
    <dbReference type="NCBI Taxonomy" id="252184"/>
    <lineage>
        <taxon>Eukaryota</taxon>
        <taxon>Fungi</taxon>
        <taxon>Dikarya</taxon>
        <taxon>Ascomycota</taxon>
        <taxon>Pezizomycotina</taxon>
        <taxon>Sordariomycetes</taxon>
        <taxon>Sordariomycetidae</taxon>
        <taxon>Sordariales</taxon>
        <taxon>Lasiosphaeriaceae</taxon>
        <taxon>Bombardia</taxon>
    </lineage>
</organism>
<reference evidence="10" key="1">
    <citation type="submission" date="2023-06" db="EMBL/GenBank/DDBJ databases">
        <title>Genome-scale phylogeny and comparative genomics of the fungal order Sordariales.</title>
        <authorList>
            <consortium name="Lawrence Berkeley National Laboratory"/>
            <person name="Hensen N."/>
            <person name="Bonometti L."/>
            <person name="Westerberg I."/>
            <person name="Brannstrom I.O."/>
            <person name="Guillou S."/>
            <person name="Cros-Aarteil S."/>
            <person name="Calhoun S."/>
            <person name="Haridas S."/>
            <person name="Kuo A."/>
            <person name="Mondo S."/>
            <person name="Pangilinan J."/>
            <person name="Riley R."/>
            <person name="LaButti K."/>
            <person name="Andreopoulos B."/>
            <person name="Lipzen A."/>
            <person name="Chen C."/>
            <person name="Yanf M."/>
            <person name="Daum C."/>
            <person name="Ng V."/>
            <person name="Clum A."/>
            <person name="Steindorff A."/>
            <person name="Ohm R."/>
            <person name="Martin F."/>
            <person name="Silar P."/>
            <person name="Natvig D."/>
            <person name="Lalanne C."/>
            <person name="Gautier V."/>
            <person name="Ament-velasquez S.L."/>
            <person name="Kruys A."/>
            <person name="Hutchinson M.I."/>
            <person name="Powell A.J."/>
            <person name="Barry K."/>
            <person name="Miller A.N."/>
            <person name="Grigoriev I.V."/>
            <person name="Debuchy R."/>
            <person name="Gladieux P."/>
            <person name="Thoren M.H."/>
            <person name="Johannesson H."/>
        </authorList>
    </citation>
    <scope>NUCLEOTIDE SEQUENCE</scope>
    <source>
        <strain evidence="10">SMH3391-2</strain>
    </source>
</reference>
<dbReference type="PROSITE" id="PS00518">
    <property type="entry name" value="ZF_RING_1"/>
    <property type="match status" value="1"/>
</dbReference>
<proteinExistence type="inferred from homology"/>
<dbReference type="SUPFAM" id="SSF57850">
    <property type="entry name" value="RING/U-box"/>
    <property type="match status" value="1"/>
</dbReference>
<dbReference type="InterPro" id="IPR039971">
    <property type="entry name" value="CWC24-like"/>
</dbReference>
<keyword evidence="11" id="KW-1185">Reference proteome</keyword>
<evidence type="ECO:0000256" key="3">
    <source>
        <dbReference type="ARBA" id="ARBA00022771"/>
    </source>
</evidence>
<comment type="subunit">
    <text evidence="6">Associated with the spliceosome.</text>
</comment>
<comment type="function">
    <text evidence="6">Involved in pre-mRNA splicing.</text>
</comment>
<keyword evidence="6" id="KW-0539">Nucleus</keyword>
<comment type="similarity">
    <text evidence="1 6">Belongs to the CWC24 family.</text>
</comment>
<dbReference type="Gene3D" id="4.10.1000.10">
    <property type="entry name" value="Zinc finger, CCCH-type"/>
    <property type="match status" value="1"/>
</dbReference>
<feature type="compositionally biased region" description="Basic residues" evidence="7">
    <location>
        <begin position="21"/>
        <end position="30"/>
    </location>
</feature>
<dbReference type="PANTHER" id="PTHR12930">
    <property type="entry name" value="ZINC FINGER PROTEIN 183"/>
    <property type="match status" value="1"/>
</dbReference>
<evidence type="ECO:0000256" key="1">
    <source>
        <dbReference type="ARBA" id="ARBA00009161"/>
    </source>
</evidence>
<dbReference type="InterPro" id="IPR017907">
    <property type="entry name" value="Znf_RING_CS"/>
</dbReference>
<feature type="region of interest" description="Disordered" evidence="7">
    <location>
        <begin position="142"/>
        <end position="165"/>
    </location>
</feature>
<feature type="zinc finger region" description="C3H1-type" evidence="5">
    <location>
        <begin position="203"/>
        <end position="231"/>
    </location>
</feature>
<comment type="caution">
    <text evidence="10">The sequence shown here is derived from an EMBL/GenBank/DDBJ whole genome shotgun (WGS) entry which is preliminary data.</text>
</comment>
<dbReference type="GO" id="GO:0005684">
    <property type="term" value="C:U2-type spliceosomal complex"/>
    <property type="evidence" value="ECO:0007669"/>
    <property type="project" value="TreeGrafter"/>
</dbReference>
<dbReference type="GO" id="GO:0006397">
    <property type="term" value="P:mRNA processing"/>
    <property type="evidence" value="ECO:0007669"/>
    <property type="project" value="UniProtKB-KW"/>
</dbReference>
<accession>A0AA39U675</accession>
<dbReference type="Proteomes" id="UP001174934">
    <property type="component" value="Unassembled WGS sequence"/>
</dbReference>
<dbReference type="GO" id="GO:0003677">
    <property type="term" value="F:DNA binding"/>
    <property type="evidence" value="ECO:0007669"/>
    <property type="project" value="UniProtKB-UniRule"/>
</dbReference>
<dbReference type="PANTHER" id="PTHR12930:SF0">
    <property type="entry name" value="RING FINGER PROTEIN 113B"/>
    <property type="match status" value="1"/>
</dbReference>
<evidence type="ECO:0000256" key="2">
    <source>
        <dbReference type="ARBA" id="ARBA00022723"/>
    </source>
</evidence>
<feature type="domain" description="RING-type" evidence="8">
    <location>
        <begin position="279"/>
        <end position="316"/>
    </location>
</feature>
<evidence type="ECO:0000256" key="4">
    <source>
        <dbReference type="ARBA" id="ARBA00022833"/>
    </source>
</evidence>
<feature type="compositionally biased region" description="Low complexity" evidence="7">
    <location>
        <begin position="60"/>
        <end position="90"/>
    </location>
</feature>
<keyword evidence="2 5" id="KW-0479">Metal-binding</keyword>
<dbReference type="PROSITE" id="PS50103">
    <property type="entry name" value="ZF_C3H1"/>
    <property type="match status" value="1"/>
</dbReference>
<dbReference type="GO" id="GO:0008270">
    <property type="term" value="F:zinc ion binding"/>
    <property type="evidence" value="ECO:0007669"/>
    <property type="project" value="UniProtKB-KW"/>
</dbReference>
<feature type="region of interest" description="Disordered" evidence="7">
    <location>
        <begin position="334"/>
        <end position="356"/>
    </location>
</feature>
<dbReference type="PROSITE" id="PS50089">
    <property type="entry name" value="ZF_RING_2"/>
    <property type="match status" value="1"/>
</dbReference>
<name>A0AA39U675_9PEZI</name>
<dbReference type="EMBL" id="JAULSR010000009">
    <property type="protein sequence ID" value="KAK0612650.1"/>
    <property type="molecule type" value="Genomic_DNA"/>
</dbReference>
<comment type="subcellular location">
    <subcellularLocation>
        <location evidence="6">Nucleus</location>
    </subcellularLocation>
</comment>
<feature type="compositionally biased region" description="Pro residues" evidence="7">
    <location>
        <begin position="31"/>
        <end position="40"/>
    </location>
</feature>
<dbReference type="InterPro" id="IPR000571">
    <property type="entry name" value="Znf_CCCH"/>
</dbReference>
<dbReference type="InterPro" id="IPR001841">
    <property type="entry name" value="Znf_RING"/>
</dbReference>
<dbReference type="SMART" id="SM00184">
    <property type="entry name" value="RING"/>
    <property type="match status" value="1"/>
</dbReference>
<keyword evidence="4 5" id="KW-0862">Zinc</keyword>
<evidence type="ECO:0000256" key="7">
    <source>
        <dbReference type="SAM" id="MobiDB-lite"/>
    </source>
</evidence>
<dbReference type="InterPro" id="IPR013083">
    <property type="entry name" value="Znf_RING/FYVE/PHD"/>
</dbReference>
<dbReference type="SMART" id="SM00356">
    <property type="entry name" value="ZnF_C3H1"/>
    <property type="match status" value="1"/>
</dbReference>
<dbReference type="InterPro" id="IPR036855">
    <property type="entry name" value="Znf_CCCH_sf"/>
</dbReference>
<evidence type="ECO:0000259" key="8">
    <source>
        <dbReference type="PROSITE" id="PS50089"/>
    </source>
</evidence>
<sequence length="356" mass="38006">MADTGENGPPQPSGDYVTVFKKPRAKKQPKRPPSTPPPPANDSDDSEDEAGQRTKRMKKGNTTSAAVTASSSSSSSSRNNTSSGGGAAAALGISGNTVFEANRNLALDSSNDATKYVNWFNDDGGDKRQRLSVESLLCPTHAMTSSSSSSSSSNPGAGAAPVGGTYRGLASQTSYVQRNPGALGRSVGPIKAPTNVRTTTIADMAPDVCKDFKQTGYCGYGDNCRFMHSREDYQHGWQIEKEWEEANKGSKRATGGGTGEEDSDEEADEAMLEDIPFACGICRAPYKAPVVTRCGHHFCEACALRRYRRDPGCAACGAGTGGVFNAAKRLQKLLERKRERETKEKREEGRKRNVSG</sequence>
<dbReference type="Gene3D" id="3.30.40.10">
    <property type="entry name" value="Zinc/RING finger domain, C3HC4 (zinc finger)"/>
    <property type="match status" value="1"/>
</dbReference>
<evidence type="ECO:0000313" key="11">
    <source>
        <dbReference type="Proteomes" id="UP001174934"/>
    </source>
</evidence>
<keyword evidence="6" id="KW-0747">Spliceosome</keyword>